<accession>A0ABW0J8U0</accession>
<evidence type="ECO:0000313" key="3">
    <source>
        <dbReference type="Proteomes" id="UP001596103"/>
    </source>
</evidence>
<keyword evidence="3" id="KW-1185">Reference proteome</keyword>
<dbReference type="Proteomes" id="UP001596103">
    <property type="component" value="Unassembled WGS sequence"/>
</dbReference>
<dbReference type="Pfam" id="PF24838">
    <property type="entry name" value="8xMP"/>
    <property type="match status" value="1"/>
</dbReference>
<keyword evidence="1" id="KW-1133">Transmembrane helix</keyword>
<evidence type="ECO:0000256" key="1">
    <source>
        <dbReference type="SAM" id="Phobius"/>
    </source>
</evidence>
<dbReference type="InterPro" id="IPR056918">
    <property type="entry name" value="8xMP"/>
</dbReference>
<name>A0ABW0J8U0_9BURK</name>
<protein>
    <submittedName>
        <fullName evidence="2">Uncharacterized protein</fullName>
    </submittedName>
</protein>
<proteinExistence type="predicted"/>
<feature type="transmembrane region" description="Helical" evidence="1">
    <location>
        <begin position="37"/>
        <end position="55"/>
    </location>
</feature>
<dbReference type="EMBL" id="JBHSMP010000013">
    <property type="protein sequence ID" value="MFC5429482.1"/>
    <property type="molecule type" value="Genomic_DNA"/>
</dbReference>
<dbReference type="RefSeq" id="WP_377711537.1">
    <property type="nucleotide sequence ID" value="NZ_JBHSMP010000013.1"/>
</dbReference>
<feature type="transmembrane region" description="Helical" evidence="1">
    <location>
        <begin position="142"/>
        <end position="164"/>
    </location>
</feature>
<evidence type="ECO:0000313" key="2">
    <source>
        <dbReference type="EMBL" id="MFC5429482.1"/>
    </source>
</evidence>
<sequence>MPIHNSSARLTDDQEKIFRTQIWSYFALHAAQRMQSFQFYITLETALVGGAILLAKSDGSHQCWIAVIGAVVSLLSFVFWKLDGRTRLLIKNAELALNYLDDQHNLPNVNSRPHPLRLFKNDEVANSPTSHIWNIRLSYSNCFNIVFAIFGIGGAGFALTLALLV</sequence>
<gene>
    <name evidence="2" type="ORF">ACFPTO_11825</name>
</gene>
<reference evidence="3" key="1">
    <citation type="journal article" date="2019" name="Int. J. Syst. Evol. Microbiol.">
        <title>The Global Catalogue of Microorganisms (GCM) 10K type strain sequencing project: providing services to taxonomists for standard genome sequencing and annotation.</title>
        <authorList>
            <consortium name="The Broad Institute Genomics Platform"/>
            <consortium name="The Broad Institute Genome Sequencing Center for Infectious Disease"/>
            <person name="Wu L."/>
            <person name="Ma J."/>
        </authorList>
    </citation>
    <scope>NUCLEOTIDE SEQUENCE [LARGE SCALE GENOMIC DNA]</scope>
    <source>
        <strain evidence="3">CCUG 56042</strain>
    </source>
</reference>
<feature type="transmembrane region" description="Helical" evidence="1">
    <location>
        <begin position="61"/>
        <end position="80"/>
    </location>
</feature>
<comment type="caution">
    <text evidence="2">The sequence shown here is derived from an EMBL/GenBank/DDBJ whole genome shotgun (WGS) entry which is preliminary data.</text>
</comment>
<keyword evidence="1" id="KW-0812">Transmembrane</keyword>
<organism evidence="2 3">
    <name type="scientific">Paraburkholderia denitrificans</name>
    <dbReference type="NCBI Taxonomy" id="694025"/>
    <lineage>
        <taxon>Bacteria</taxon>
        <taxon>Pseudomonadati</taxon>
        <taxon>Pseudomonadota</taxon>
        <taxon>Betaproteobacteria</taxon>
        <taxon>Burkholderiales</taxon>
        <taxon>Burkholderiaceae</taxon>
        <taxon>Paraburkholderia</taxon>
    </lineage>
</organism>
<keyword evidence="1" id="KW-0472">Membrane</keyword>